<keyword evidence="1 5" id="KW-0479">Metal-binding</keyword>
<dbReference type="PROSITE" id="PS50103">
    <property type="entry name" value="ZF_C3H1"/>
    <property type="match status" value="2"/>
</dbReference>
<evidence type="ECO:0000259" key="6">
    <source>
        <dbReference type="PROSITE" id="PS50103"/>
    </source>
</evidence>
<dbReference type="FunFam" id="4.10.1000.10:FF:000003">
    <property type="entry name" value="Zinc finger CCCH domain-containing protein"/>
    <property type="match status" value="1"/>
</dbReference>
<dbReference type="AlphaFoldDB" id="A0A8S1KAV1"/>
<comment type="caution">
    <text evidence="7">The sequence shown here is derived from an EMBL/GenBank/DDBJ whole genome shotgun (WGS) entry which is preliminary data.</text>
</comment>
<dbReference type="Pfam" id="PF00642">
    <property type="entry name" value="zf-CCCH"/>
    <property type="match status" value="2"/>
</dbReference>
<evidence type="ECO:0000313" key="7">
    <source>
        <dbReference type="EMBL" id="CAD8052920.1"/>
    </source>
</evidence>
<evidence type="ECO:0000256" key="3">
    <source>
        <dbReference type="ARBA" id="ARBA00022771"/>
    </source>
</evidence>
<keyword evidence="3 5" id="KW-0863">Zinc-finger</keyword>
<dbReference type="OrthoDB" id="410307at2759"/>
<dbReference type="PANTHER" id="PTHR12547">
    <property type="entry name" value="CCCH ZINC FINGER/TIS11-RELATED"/>
    <property type="match status" value="1"/>
</dbReference>
<keyword evidence="4 5" id="KW-0862">Zinc</keyword>
<evidence type="ECO:0000256" key="1">
    <source>
        <dbReference type="ARBA" id="ARBA00022723"/>
    </source>
</evidence>
<dbReference type="SMART" id="SM00356">
    <property type="entry name" value="ZnF_C3H1"/>
    <property type="match status" value="2"/>
</dbReference>
<proteinExistence type="predicted"/>
<dbReference type="InterPro" id="IPR000571">
    <property type="entry name" value="Znf_CCCH"/>
</dbReference>
<feature type="domain" description="C3H1-type" evidence="6">
    <location>
        <begin position="58"/>
        <end position="86"/>
    </location>
</feature>
<dbReference type="Proteomes" id="UP000692954">
    <property type="component" value="Unassembled WGS sequence"/>
</dbReference>
<evidence type="ECO:0000256" key="4">
    <source>
        <dbReference type="ARBA" id="ARBA00022833"/>
    </source>
</evidence>
<dbReference type="PANTHER" id="PTHR12547:SF18">
    <property type="entry name" value="PROTEIN TIS11"/>
    <property type="match status" value="1"/>
</dbReference>
<sequence>MNIFESQYIDFKEDWDGQSTSTEEKEDEIIFEIDVQPKRQKFETKEQKKQFIEEYTKKKKTELCKNYQALGYCKFGNECSFAHGQEELQPKIHLHQKYKTKACIRYFNDGFCPYGIRCQYLHNEIINRQEFEIYLISCYKKYGMKPPISQKFLKTTERLDVQRFQQIFKNMQKQGLSINLYHRSNFFKNLENQPISS</sequence>
<name>A0A8S1KAV1_9CILI</name>
<feature type="zinc finger region" description="C3H1-type" evidence="5">
    <location>
        <begin position="97"/>
        <end position="125"/>
    </location>
</feature>
<dbReference type="GO" id="GO:0003729">
    <property type="term" value="F:mRNA binding"/>
    <property type="evidence" value="ECO:0007669"/>
    <property type="project" value="InterPro"/>
</dbReference>
<feature type="domain" description="C3H1-type" evidence="6">
    <location>
        <begin position="97"/>
        <end position="125"/>
    </location>
</feature>
<keyword evidence="2" id="KW-0677">Repeat</keyword>
<accession>A0A8S1KAV1</accession>
<dbReference type="FunFam" id="4.10.1000.10:FF:000018">
    <property type="entry name" value="Zinc finger protein"/>
    <property type="match status" value="1"/>
</dbReference>
<evidence type="ECO:0000256" key="5">
    <source>
        <dbReference type="PROSITE-ProRule" id="PRU00723"/>
    </source>
</evidence>
<evidence type="ECO:0000256" key="2">
    <source>
        <dbReference type="ARBA" id="ARBA00022737"/>
    </source>
</evidence>
<keyword evidence="8" id="KW-1185">Reference proteome</keyword>
<evidence type="ECO:0000313" key="8">
    <source>
        <dbReference type="Proteomes" id="UP000692954"/>
    </source>
</evidence>
<feature type="zinc finger region" description="C3H1-type" evidence="5">
    <location>
        <begin position="58"/>
        <end position="86"/>
    </location>
</feature>
<gene>
    <name evidence="7" type="ORF">PSON_ATCC_30995.1.T0070077</name>
</gene>
<dbReference type="InterPro" id="IPR045877">
    <property type="entry name" value="ZFP36-like"/>
</dbReference>
<organism evidence="7 8">
    <name type="scientific">Paramecium sonneborni</name>
    <dbReference type="NCBI Taxonomy" id="65129"/>
    <lineage>
        <taxon>Eukaryota</taxon>
        <taxon>Sar</taxon>
        <taxon>Alveolata</taxon>
        <taxon>Ciliophora</taxon>
        <taxon>Intramacronucleata</taxon>
        <taxon>Oligohymenophorea</taxon>
        <taxon>Peniculida</taxon>
        <taxon>Parameciidae</taxon>
        <taxon>Paramecium</taxon>
    </lineage>
</organism>
<dbReference type="GO" id="GO:0051252">
    <property type="term" value="P:regulation of RNA metabolic process"/>
    <property type="evidence" value="ECO:0007669"/>
    <property type="project" value="UniProtKB-ARBA"/>
</dbReference>
<dbReference type="GO" id="GO:0008270">
    <property type="term" value="F:zinc ion binding"/>
    <property type="evidence" value="ECO:0007669"/>
    <property type="project" value="UniProtKB-KW"/>
</dbReference>
<dbReference type="GO" id="GO:0010468">
    <property type="term" value="P:regulation of gene expression"/>
    <property type="evidence" value="ECO:0007669"/>
    <property type="project" value="UniProtKB-ARBA"/>
</dbReference>
<dbReference type="EMBL" id="CAJJDN010000007">
    <property type="protein sequence ID" value="CAD8052920.1"/>
    <property type="molecule type" value="Genomic_DNA"/>
</dbReference>
<reference evidence="7" key="1">
    <citation type="submission" date="2021-01" db="EMBL/GenBank/DDBJ databases">
        <authorList>
            <consortium name="Genoscope - CEA"/>
            <person name="William W."/>
        </authorList>
    </citation>
    <scope>NUCLEOTIDE SEQUENCE</scope>
</reference>
<protein>
    <recommendedName>
        <fullName evidence="6">C3H1-type domain-containing protein</fullName>
    </recommendedName>
</protein>